<gene>
    <name evidence="3" type="ORF">FHS90_004458</name>
</gene>
<name>A0A839GZ51_9BACT</name>
<feature type="signal peptide" evidence="1">
    <location>
        <begin position="1"/>
        <end position="21"/>
    </location>
</feature>
<keyword evidence="4" id="KW-1185">Reference proteome</keyword>
<evidence type="ECO:0000313" key="3">
    <source>
        <dbReference type="EMBL" id="MBA9079718.1"/>
    </source>
</evidence>
<keyword evidence="3" id="KW-0413">Isomerase</keyword>
<protein>
    <submittedName>
        <fullName evidence="3">Sugar phosphate isomerase/epimerase</fullName>
    </submittedName>
</protein>
<dbReference type="InterPro" id="IPR036237">
    <property type="entry name" value="Xyl_isomerase-like_sf"/>
</dbReference>
<dbReference type="InterPro" id="IPR013022">
    <property type="entry name" value="Xyl_isomerase-like_TIM-brl"/>
</dbReference>
<dbReference type="Proteomes" id="UP000563094">
    <property type="component" value="Unassembled WGS sequence"/>
</dbReference>
<dbReference type="PROSITE" id="PS51318">
    <property type="entry name" value="TAT"/>
    <property type="match status" value="1"/>
</dbReference>
<comment type="caution">
    <text evidence="3">The sequence shown here is derived from an EMBL/GenBank/DDBJ whole genome shotgun (WGS) entry which is preliminary data.</text>
</comment>
<accession>A0A839GZ51</accession>
<dbReference type="PANTHER" id="PTHR12110">
    <property type="entry name" value="HYDROXYPYRUVATE ISOMERASE"/>
    <property type="match status" value="1"/>
</dbReference>
<evidence type="ECO:0000313" key="4">
    <source>
        <dbReference type="Proteomes" id="UP000563094"/>
    </source>
</evidence>
<dbReference type="Pfam" id="PF01261">
    <property type="entry name" value="AP_endonuc_2"/>
    <property type="match status" value="1"/>
</dbReference>
<dbReference type="EMBL" id="JACJIQ010000028">
    <property type="protein sequence ID" value="MBA9079718.1"/>
    <property type="molecule type" value="Genomic_DNA"/>
</dbReference>
<dbReference type="PROSITE" id="PS51257">
    <property type="entry name" value="PROKAR_LIPOPROTEIN"/>
    <property type="match status" value="1"/>
</dbReference>
<dbReference type="InterPro" id="IPR050312">
    <property type="entry name" value="IolE/XylAMocC-like"/>
</dbReference>
<dbReference type="Gene3D" id="3.20.20.150">
    <property type="entry name" value="Divalent-metal-dependent TIM barrel enzymes"/>
    <property type="match status" value="1"/>
</dbReference>
<evidence type="ECO:0000256" key="1">
    <source>
        <dbReference type="SAM" id="SignalP"/>
    </source>
</evidence>
<organism evidence="3 4">
    <name type="scientific">Rufibacter quisquiliarum</name>
    <dbReference type="NCBI Taxonomy" id="1549639"/>
    <lineage>
        <taxon>Bacteria</taxon>
        <taxon>Pseudomonadati</taxon>
        <taxon>Bacteroidota</taxon>
        <taxon>Cytophagia</taxon>
        <taxon>Cytophagales</taxon>
        <taxon>Hymenobacteraceae</taxon>
        <taxon>Rufibacter</taxon>
    </lineage>
</organism>
<dbReference type="PANTHER" id="PTHR12110:SF41">
    <property type="entry name" value="INOSOSE DEHYDRATASE"/>
    <property type="match status" value="1"/>
</dbReference>
<proteinExistence type="predicted"/>
<reference evidence="3 4" key="1">
    <citation type="submission" date="2020-08" db="EMBL/GenBank/DDBJ databases">
        <title>Genomic Encyclopedia of Type Strains, Phase IV (KMG-IV): sequencing the most valuable type-strain genomes for metagenomic binning, comparative biology and taxonomic classification.</title>
        <authorList>
            <person name="Goeker M."/>
        </authorList>
    </citation>
    <scope>NUCLEOTIDE SEQUENCE [LARGE SCALE GENOMIC DNA]</scope>
    <source>
        <strain evidence="3 4">DSM 29854</strain>
    </source>
</reference>
<feature type="chain" id="PRO_5032599853" evidence="1">
    <location>
        <begin position="22"/>
        <end position="320"/>
    </location>
</feature>
<dbReference type="AlphaFoldDB" id="A0A839GZ51"/>
<feature type="domain" description="Xylose isomerase-like TIM barrel" evidence="2">
    <location>
        <begin position="80"/>
        <end position="315"/>
    </location>
</feature>
<dbReference type="SUPFAM" id="SSF51658">
    <property type="entry name" value="Xylose isomerase-like"/>
    <property type="match status" value="1"/>
</dbReference>
<evidence type="ECO:0000259" key="2">
    <source>
        <dbReference type="Pfam" id="PF01261"/>
    </source>
</evidence>
<keyword evidence="1" id="KW-0732">Signal</keyword>
<dbReference type="RefSeq" id="WP_182514490.1">
    <property type="nucleotide sequence ID" value="NZ_JACJIQ010000028.1"/>
</dbReference>
<dbReference type="InterPro" id="IPR006311">
    <property type="entry name" value="TAT_signal"/>
</dbReference>
<sequence>MNNRRSFLQRLGLLTAGVAFAPSLLTSCEAAGRKTETAAGATAEAAGAENPTSAKAEIKDIGIQLYTMRQLLPKDVKGVIARVAQAGYNDVETYGYAPDSGYWKLSPKAFREVLDANNLTSSSGHYEFGQYMKDGNTDVVKRYIEAGKAVGQTYITVPWLDAEVRTKLDDYKRIANLMNVAAQLCQDAGLKLAYHNHDFEFQKYGNTTGYEVLLQETDPGLVSFEADLYWVVRAGLKPVDLFRQHQGRFVMWHVKDMNKQAPELNTEVGSGSINYQEIFRQAKLSGVERIFVEQENFAAAMDPYKSIRQSRDYVKNTLLA</sequence>
<dbReference type="GO" id="GO:0016853">
    <property type="term" value="F:isomerase activity"/>
    <property type="evidence" value="ECO:0007669"/>
    <property type="project" value="UniProtKB-KW"/>
</dbReference>